<feature type="compositionally biased region" description="Polar residues" evidence="1">
    <location>
        <begin position="1"/>
        <end position="11"/>
    </location>
</feature>
<feature type="compositionally biased region" description="Low complexity" evidence="1">
    <location>
        <begin position="47"/>
        <end position="60"/>
    </location>
</feature>
<dbReference type="PANTHER" id="PTHR37256">
    <property type="entry name" value="E1A-BINDING PROTEIN P400-LIKE"/>
    <property type="match status" value="1"/>
</dbReference>
<dbReference type="HOGENOM" id="CLU_1374266_0_0_1"/>
<dbReference type="Proteomes" id="UP000026915">
    <property type="component" value="Chromosome 5"/>
</dbReference>
<feature type="compositionally biased region" description="Basic residues" evidence="1">
    <location>
        <begin position="12"/>
        <end position="22"/>
    </location>
</feature>
<sequence length="206" mass="22853">MEKMGSQSSSRKTIRRRSHTRKIAQGSVINMAEARREIAHALHLHRSSSSSSSSSSSTSTKTQSYVAQEREPWMLGNTTKPTLASSYCCYSLAEALPMPVPDPVWSTTEPSVPAAPSGSEAMEFFEWGENEASSYTWWLAFLRALDVNNVQKTEHPFADNVMKENSMVLEKQASSEIEKATTFVGASDQNASLDEWLMFPTTEDDS</sequence>
<protein>
    <submittedName>
        <fullName evidence="2">Uncharacterized protein</fullName>
    </submittedName>
</protein>
<dbReference type="PANTHER" id="PTHR37256:SF3">
    <property type="entry name" value="FORMIN-F-LIKE"/>
    <property type="match status" value="1"/>
</dbReference>
<evidence type="ECO:0000313" key="3">
    <source>
        <dbReference type="Proteomes" id="UP000026915"/>
    </source>
</evidence>
<reference evidence="2 3" key="1">
    <citation type="journal article" date="2013" name="Genome Biol.">
        <title>The genome sequence of the most widely cultivated cacao type and its use to identify candidate genes regulating pod color.</title>
        <authorList>
            <person name="Motamayor J.C."/>
            <person name="Mockaitis K."/>
            <person name="Schmutz J."/>
            <person name="Haiminen N."/>
            <person name="Iii D.L."/>
            <person name="Cornejo O."/>
            <person name="Findley S.D."/>
            <person name="Zheng P."/>
            <person name="Utro F."/>
            <person name="Royaert S."/>
            <person name="Saski C."/>
            <person name="Jenkins J."/>
            <person name="Podicheti R."/>
            <person name="Zhao M."/>
            <person name="Scheffler B.E."/>
            <person name="Stack J.C."/>
            <person name="Feltus F.A."/>
            <person name="Mustiga G.M."/>
            <person name="Amores F."/>
            <person name="Phillips W."/>
            <person name="Marelli J.P."/>
            <person name="May G.D."/>
            <person name="Shapiro H."/>
            <person name="Ma J."/>
            <person name="Bustamante C.D."/>
            <person name="Schnell R.J."/>
            <person name="Main D."/>
            <person name="Gilbert D."/>
            <person name="Parida L."/>
            <person name="Kuhn D.N."/>
        </authorList>
    </citation>
    <scope>NUCLEOTIDE SEQUENCE [LARGE SCALE GENOMIC DNA]</scope>
    <source>
        <strain evidence="3">cv. Matina 1-6</strain>
    </source>
</reference>
<gene>
    <name evidence="2" type="ORF">TCM_021567</name>
</gene>
<dbReference type="InParanoid" id="A0A061EQS8"/>
<dbReference type="OMA" id="EFEWGEN"/>
<dbReference type="EMBL" id="CM001883">
    <property type="protein sequence ID" value="EOY07033.1"/>
    <property type="molecule type" value="Genomic_DNA"/>
</dbReference>
<evidence type="ECO:0000313" key="2">
    <source>
        <dbReference type="EMBL" id="EOY07033.1"/>
    </source>
</evidence>
<accession>A0A061EQS8</accession>
<dbReference type="eggNOG" id="ENOG502S5ZK">
    <property type="taxonomic scope" value="Eukaryota"/>
</dbReference>
<feature type="region of interest" description="Disordered" evidence="1">
    <location>
        <begin position="1"/>
        <end position="72"/>
    </location>
</feature>
<name>A0A061EQS8_THECC</name>
<dbReference type="Gramene" id="EOY07033">
    <property type="protein sequence ID" value="EOY07033"/>
    <property type="gene ID" value="TCM_021567"/>
</dbReference>
<proteinExistence type="predicted"/>
<keyword evidence="3" id="KW-1185">Reference proteome</keyword>
<organism evidence="2 3">
    <name type="scientific">Theobroma cacao</name>
    <name type="common">Cacao</name>
    <name type="synonym">Cocoa</name>
    <dbReference type="NCBI Taxonomy" id="3641"/>
    <lineage>
        <taxon>Eukaryota</taxon>
        <taxon>Viridiplantae</taxon>
        <taxon>Streptophyta</taxon>
        <taxon>Embryophyta</taxon>
        <taxon>Tracheophyta</taxon>
        <taxon>Spermatophyta</taxon>
        <taxon>Magnoliopsida</taxon>
        <taxon>eudicotyledons</taxon>
        <taxon>Gunneridae</taxon>
        <taxon>Pentapetalae</taxon>
        <taxon>rosids</taxon>
        <taxon>malvids</taxon>
        <taxon>Malvales</taxon>
        <taxon>Malvaceae</taxon>
        <taxon>Byttnerioideae</taxon>
        <taxon>Theobroma</taxon>
    </lineage>
</organism>
<evidence type="ECO:0000256" key="1">
    <source>
        <dbReference type="SAM" id="MobiDB-lite"/>
    </source>
</evidence>
<dbReference type="AlphaFoldDB" id="A0A061EQS8"/>